<feature type="domain" description="HMA" evidence="1">
    <location>
        <begin position="2"/>
        <end position="66"/>
    </location>
</feature>
<protein>
    <recommendedName>
        <fullName evidence="1">HMA domain-containing protein</fullName>
    </recommendedName>
</protein>
<dbReference type="Proteomes" id="UP001319867">
    <property type="component" value="Chromosome"/>
</dbReference>
<reference evidence="2 3" key="1">
    <citation type="journal article" date="2022" name="Int. J. Syst. Evol. Microbiol.">
        <title>Flavobacterium ammonificans sp. nov. and Flavobacterium ammoniigenes sp. nov., ammonifying bacteria isolated from surface river water.</title>
        <authorList>
            <person name="Watanabe K."/>
            <person name="Kitamura T."/>
            <person name="Ogata Y."/>
            <person name="Shindo C."/>
            <person name="Suda W."/>
        </authorList>
    </citation>
    <scope>NUCLEOTIDE SEQUENCE [LARGE SCALE GENOMIC DNA]</scope>
    <source>
        <strain evidence="2 3">GENT5</strain>
    </source>
</reference>
<organism evidence="2 3">
    <name type="scientific">Flavobacterium ammoniigenes</name>
    <dbReference type="NCBI Taxonomy" id="1751095"/>
    <lineage>
        <taxon>Bacteria</taxon>
        <taxon>Pseudomonadati</taxon>
        <taxon>Bacteroidota</taxon>
        <taxon>Flavobacteriia</taxon>
        <taxon>Flavobacteriales</taxon>
        <taxon>Flavobacteriaceae</taxon>
        <taxon>Flavobacterium</taxon>
    </lineage>
</organism>
<proteinExistence type="predicted"/>
<keyword evidence="3" id="KW-1185">Reference proteome</keyword>
<gene>
    <name evidence="2" type="ORF">GENT5_11950</name>
</gene>
<evidence type="ECO:0000313" key="3">
    <source>
        <dbReference type="Proteomes" id="UP001319867"/>
    </source>
</evidence>
<dbReference type="InterPro" id="IPR036163">
    <property type="entry name" value="HMA_dom_sf"/>
</dbReference>
<sequence>MKTEEIKIANLKCGGCATTIKKELLELIGVDEVKVDKDNDSVSVTYSEEIRETILHRLHQLGYPEATEKNGLLLQLKSYSSCMIGKINNL</sequence>
<dbReference type="RefSeq" id="WP_229316287.1">
    <property type="nucleotide sequence ID" value="NZ_AP025184.1"/>
</dbReference>
<dbReference type="Pfam" id="PF00403">
    <property type="entry name" value="HMA"/>
    <property type="match status" value="1"/>
</dbReference>
<dbReference type="CDD" id="cd00371">
    <property type="entry name" value="HMA"/>
    <property type="match status" value="1"/>
</dbReference>
<reference evidence="2 3" key="2">
    <citation type="journal article" date="2022" name="Microorganisms">
        <title>Complete Genome Sequences of Two Flavobacterium ammonificans Strains and a Flavobacterium ammoniigenes Strain of Ammonifying Bacterioplankton Isolated from Surface River Water.</title>
        <authorList>
            <person name="Suda W."/>
            <person name="Ogata Y."/>
            <person name="Shindo C."/>
            <person name="Watanabe K."/>
        </authorList>
    </citation>
    <scope>NUCLEOTIDE SEQUENCE [LARGE SCALE GENOMIC DNA]</scope>
    <source>
        <strain evidence="2 3">GENT5</strain>
    </source>
</reference>
<name>A0ABM7V5P9_9FLAO</name>
<dbReference type="Gene3D" id="3.30.70.100">
    <property type="match status" value="1"/>
</dbReference>
<dbReference type="EMBL" id="AP025184">
    <property type="protein sequence ID" value="BDB54890.1"/>
    <property type="molecule type" value="Genomic_DNA"/>
</dbReference>
<dbReference type="PROSITE" id="PS50846">
    <property type="entry name" value="HMA_2"/>
    <property type="match status" value="1"/>
</dbReference>
<dbReference type="InterPro" id="IPR006121">
    <property type="entry name" value="HMA_dom"/>
</dbReference>
<accession>A0ABM7V5P9</accession>
<dbReference type="SUPFAM" id="SSF55008">
    <property type="entry name" value="HMA, heavy metal-associated domain"/>
    <property type="match status" value="1"/>
</dbReference>
<evidence type="ECO:0000259" key="1">
    <source>
        <dbReference type="PROSITE" id="PS50846"/>
    </source>
</evidence>
<evidence type="ECO:0000313" key="2">
    <source>
        <dbReference type="EMBL" id="BDB54890.1"/>
    </source>
</evidence>